<evidence type="ECO:0000313" key="3">
    <source>
        <dbReference type="EMBL" id="EPN34643.1"/>
    </source>
</evidence>
<dbReference type="InterPro" id="IPR000847">
    <property type="entry name" value="LysR_HTH_N"/>
</dbReference>
<evidence type="ECO:0000259" key="2">
    <source>
        <dbReference type="PROSITE" id="PS50931"/>
    </source>
</evidence>
<dbReference type="InterPro" id="IPR036390">
    <property type="entry name" value="WH_DNA-bd_sf"/>
</dbReference>
<dbReference type="SUPFAM" id="SSF46785">
    <property type="entry name" value="Winged helix' DNA-binding domain"/>
    <property type="match status" value="1"/>
</dbReference>
<dbReference type="PROSITE" id="PS50931">
    <property type="entry name" value="HTH_LYSR"/>
    <property type="match status" value="1"/>
</dbReference>
<dbReference type="PANTHER" id="PTHR30537">
    <property type="entry name" value="HTH-TYPE TRANSCRIPTIONAL REGULATOR"/>
    <property type="match status" value="1"/>
</dbReference>
<evidence type="ECO:0000256" key="1">
    <source>
        <dbReference type="ARBA" id="ARBA00009437"/>
    </source>
</evidence>
<evidence type="ECO:0000313" key="4">
    <source>
        <dbReference type="Proteomes" id="UP000015729"/>
    </source>
</evidence>
<organism evidence="3 4">
    <name type="scientific">Pseudomonas syringae pv. actinidiae ICMP 18807</name>
    <dbReference type="NCBI Taxonomy" id="1194404"/>
    <lineage>
        <taxon>Bacteria</taxon>
        <taxon>Pseudomonadati</taxon>
        <taxon>Pseudomonadota</taxon>
        <taxon>Gammaproteobacteria</taxon>
        <taxon>Pseudomonadales</taxon>
        <taxon>Pseudomonadaceae</taxon>
        <taxon>Pseudomonas</taxon>
        <taxon>Pseudomonas syringae</taxon>
    </lineage>
</organism>
<feature type="domain" description="HTH lysR-type" evidence="2">
    <location>
        <begin position="1"/>
        <end position="46"/>
    </location>
</feature>
<protein>
    <submittedName>
        <fullName evidence="3">LysR family transcriptional regulator</fullName>
    </submittedName>
</protein>
<dbReference type="Pfam" id="PF00126">
    <property type="entry name" value="HTH_1"/>
    <property type="match status" value="1"/>
</dbReference>
<dbReference type="Proteomes" id="UP000015729">
    <property type="component" value="Unassembled WGS sequence"/>
</dbReference>
<reference evidence="3 4" key="1">
    <citation type="journal article" date="2013" name="PLoS Pathog.">
        <title>Genomic analysis of the Kiwifruit pathogen Pseudomonas syringae pv. actinidiae provides insight into the origins of an emergent plant disease.</title>
        <authorList>
            <person name="McCann H.C."/>
            <person name="Rikkerink E.H."/>
            <person name="Bertels F."/>
            <person name="Fiers M."/>
            <person name="Lu A."/>
            <person name="Rees-George J."/>
            <person name="Andersen M.T."/>
            <person name="Gleave A.P."/>
            <person name="Haubold B."/>
            <person name="Wohlers M.W."/>
            <person name="Guttman D.S."/>
            <person name="Wang P.W."/>
            <person name="Straub C."/>
            <person name="Vanneste J.L."/>
            <person name="Rainey P.B."/>
            <person name="Templeton M.D."/>
        </authorList>
    </citation>
    <scope>NUCLEOTIDE SEQUENCE [LARGE SCALE GENOMIC DNA]</scope>
    <source>
        <strain evidence="3 4">ICMP 18807</strain>
    </source>
</reference>
<sequence length="46" mass="4769">MDTLQNMRAFSSVAQAGSFTAAAAVLDTTTANVSRAVSNLEAHLQT</sequence>
<feature type="non-terminal residue" evidence="3">
    <location>
        <position position="46"/>
    </location>
</feature>
<accession>S6SZ54</accession>
<gene>
    <name evidence="3" type="ORF">A244_34703</name>
</gene>
<proteinExistence type="inferred from homology"/>
<name>S6SZ54_PSESF</name>
<dbReference type="InterPro" id="IPR058163">
    <property type="entry name" value="LysR-type_TF_proteobact-type"/>
</dbReference>
<comment type="caution">
    <text evidence="3">The sequence shown here is derived from an EMBL/GenBank/DDBJ whole genome shotgun (WGS) entry which is preliminary data.</text>
</comment>
<dbReference type="EMBL" id="AOKG01002399">
    <property type="protein sequence ID" value="EPN34643.1"/>
    <property type="molecule type" value="Genomic_DNA"/>
</dbReference>
<dbReference type="GO" id="GO:0003700">
    <property type="term" value="F:DNA-binding transcription factor activity"/>
    <property type="evidence" value="ECO:0007669"/>
    <property type="project" value="InterPro"/>
</dbReference>
<comment type="similarity">
    <text evidence="1">Belongs to the LysR transcriptional regulatory family.</text>
</comment>
<dbReference type="InterPro" id="IPR036388">
    <property type="entry name" value="WH-like_DNA-bd_sf"/>
</dbReference>
<dbReference type="Gene3D" id="1.10.10.10">
    <property type="entry name" value="Winged helix-like DNA-binding domain superfamily/Winged helix DNA-binding domain"/>
    <property type="match status" value="1"/>
</dbReference>
<dbReference type="PANTHER" id="PTHR30537:SF5">
    <property type="entry name" value="HTH-TYPE TRANSCRIPTIONAL ACTIVATOR TTDR-RELATED"/>
    <property type="match status" value="1"/>
</dbReference>
<dbReference type="AlphaFoldDB" id="S6SZ54"/>